<dbReference type="Proteomes" id="UP001150062">
    <property type="component" value="Unassembled WGS sequence"/>
</dbReference>
<evidence type="ECO:0000259" key="1">
    <source>
        <dbReference type="Pfam" id="PF04784"/>
    </source>
</evidence>
<comment type="caution">
    <text evidence="2">The sequence shown here is derived from an EMBL/GenBank/DDBJ whole genome shotgun (WGS) entry which is preliminary data.</text>
</comment>
<accession>A0ABQ8XA76</accession>
<dbReference type="PANTHER" id="PTHR46361:SF3">
    <property type="entry name" value="ELECTRON CARRIER_ PROTEIN DISULFIDE OXIDOREDUCTASE"/>
    <property type="match status" value="1"/>
</dbReference>
<keyword evidence="3" id="KW-1185">Reference proteome</keyword>
<sequence length="336" mass="39734">MFDEASDAVCEHMFLNCWNGFQDTKLFQKLAKKLKSDPDFIFSRSIKKMKLRYNIKAYKALNEGSEYVDKIQHPNITVERLLKYLLHIFYLNYNTSAEYINIKKMNSTVSFQKFEELTSQLQKIDLFNLKNTKEQLCFFLNTYNLLSLHGIISNSLIPHDKSSWDHHQQNSIYLIGGSYFSLSDIFHGILRANTSSKSNSNKHFKINDDRAKYSLSKIQPMIHFATIDPYRPTILKIYRPKTLIQDLKKTTTDLLQPSLNIKKGEKIVLPKSFQIYEKDFQIYGDILNWISIFFEMKVMSNIFSKTNFKFTTYILKYPKLIIDFDSFSLYRYNFLK</sequence>
<evidence type="ECO:0000313" key="3">
    <source>
        <dbReference type="Proteomes" id="UP001150062"/>
    </source>
</evidence>
<dbReference type="EMBL" id="JAOAOG010000320">
    <property type="protein sequence ID" value="KAJ6229461.1"/>
    <property type="molecule type" value="Genomic_DNA"/>
</dbReference>
<protein>
    <submittedName>
        <fullName evidence="2">Electron carrier/ protein disulfide oxidoreductase</fullName>
    </submittedName>
</protein>
<evidence type="ECO:0000313" key="2">
    <source>
        <dbReference type="EMBL" id="KAJ6229461.1"/>
    </source>
</evidence>
<organism evidence="2 3">
    <name type="scientific">Anaeramoeba flamelloides</name>
    <dbReference type="NCBI Taxonomy" id="1746091"/>
    <lineage>
        <taxon>Eukaryota</taxon>
        <taxon>Metamonada</taxon>
        <taxon>Anaeramoebidae</taxon>
        <taxon>Anaeramoeba</taxon>
    </lineage>
</organism>
<dbReference type="PANTHER" id="PTHR46361">
    <property type="entry name" value="ELECTRON CARRIER/ PROTEIN DISULFIDE OXIDOREDUCTASE"/>
    <property type="match status" value="1"/>
</dbReference>
<proteinExistence type="predicted"/>
<name>A0ABQ8XA76_9EUKA</name>
<reference evidence="2" key="1">
    <citation type="submission" date="2022-08" db="EMBL/GenBank/DDBJ databases">
        <title>Novel sulfate-reducing endosymbionts in the free-living metamonad Anaeramoeba.</title>
        <authorList>
            <person name="Jerlstrom-Hultqvist J."/>
            <person name="Cepicka I."/>
            <person name="Gallot-Lavallee L."/>
            <person name="Salas-Leiva D."/>
            <person name="Curtis B.A."/>
            <person name="Zahonova K."/>
            <person name="Pipaliya S."/>
            <person name="Dacks J."/>
            <person name="Roger A.J."/>
        </authorList>
    </citation>
    <scope>NUCLEOTIDE SEQUENCE</scope>
    <source>
        <strain evidence="2">Schooner1</strain>
    </source>
</reference>
<gene>
    <name evidence="2" type="ORF">M0813_07689</name>
</gene>
<dbReference type="Pfam" id="PF04784">
    <property type="entry name" value="DUF547"/>
    <property type="match status" value="1"/>
</dbReference>
<dbReference type="InterPro" id="IPR006869">
    <property type="entry name" value="DUF547"/>
</dbReference>
<feature type="domain" description="DUF547" evidence="1">
    <location>
        <begin position="131"/>
        <end position="253"/>
    </location>
</feature>